<dbReference type="NCBIfam" id="NF003417">
    <property type="entry name" value="PRK04813.1"/>
    <property type="match status" value="2"/>
</dbReference>
<dbReference type="GO" id="GO:0009366">
    <property type="term" value="C:enterobactin synthetase complex"/>
    <property type="evidence" value="ECO:0007669"/>
    <property type="project" value="TreeGrafter"/>
</dbReference>
<dbReference type="GO" id="GO:0005829">
    <property type="term" value="C:cytosol"/>
    <property type="evidence" value="ECO:0007669"/>
    <property type="project" value="TreeGrafter"/>
</dbReference>
<dbReference type="STRING" id="104623.Ser39006_03300"/>
<evidence type="ECO:0000313" key="8">
    <source>
        <dbReference type="Proteomes" id="UP000017700"/>
    </source>
</evidence>
<reference evidence="7" key="2">
    <citation type="submission" date="2013-09" db="EMBL/GenBank/DDBJ databases">
        <authorList>
            <person name="Wang G."/>
            <person name="Yang Y."/>
            <person name="Su Y."/>
        </authorList>
    </citation>
    <scope>NUCLEOTIDE SEQUENCE</scope>
    <source>
        <strain evidence="7">ATCC 39006</strain>
    </source>
</reference>
<dbReference type="Pfam" id="PF13193">
    <property type="entry name" value="AMP-binding_C"/>
    <property type="match status" value="2"/>
</dbReference>
<dbReference type="InterPro" id="IPR010060">
    <property type="entry name" value="NRPS_synth"/>
</dbReference>
<reference evidence="7 8" key="1">
    <citation type="journal article" date="2013" name="Genome Announc.">
        <title>Draft genome sequence of Serratia sp. strain ATCC 39006, a model bacterium for analysis of the biosynthesis and regulation of prodigiosin, a carbapenem, and gas vesicles.</title>
        <authorList>
            <person name="Fineran P.C."/>
            <person name="Iglesias Cans M.C."/>
            <person name="Ramsay J.P."/>
            <person name="Wilf N.M."/>
            <person name="Cossyleon D."/>
            <person name="McNeil M.B."/>
            <person name="Williamson N.R."/>
            <person name="Monson R.E."/>
            <person name="Becher S.A."/>
            <person name="Stanton J.A."/>
            <person name="Brugger K."/>
            <person name="Brown S.D."/>
            <person name="Salmond G.P."/>
        </authorList>
    </citation>
    <scope>NUCLEOTIDE SEQUENCE [LARGE SCALE GENOMIC DNA]</scope>
    <source>
        <strain evidence="7">ATCC 39006</strain>
        <strain evidence="8">ATCC 39006 / SC 11482</strain>
    </source>
</reference>
<evidence type="ECO:0000256" key="3">
    <source>
        <dbReference type="ARBA" id="ARBA00022553"/>
    </source>
</evidence>
<dbReference type="PANTHER" id="PTHR45527">
    <property type="entry name" value="NONRIBOSOMAL PEPTIDE SYNTHETASE"/>
    <property type="match status" value="1"/>
</dbReference>
<dbReference type="InterPro" id="IPR029058">
    <property type="entry name" value="AB_hydrolase_fold"/>
</dbReference>
<dbReference type="Proteomes" id="UP000017700">
    <property type="component" value="Chromosome"/>
</dbReference>
<evidence type="ECO:0000256" key="4">
    <source>
        <dbReference type="ARBA" id="ARBA00022737"/>
    </source>
</evidence>
<dbReference type="CDD" id="cd17646">
    <property type="entry name" value="A_NRPS_AB3403-like"/>
    <property type="match status" value="1"/>
</dbReference>
<dbReference type="FunFam" id="3.30.300.30:FF:000010">
    <property type="entry name" value="Enterobactin synthetase component F"/>
    <property type="match status" value="1"/>
</dbReference>
<dbReference type="FunFam" id="3.30.300.30:FF:000015">
    <property type="entry name" value="Nonribosomal peptide synthase SidD"/>
    <property type="match status" value="1"/>
</dbReference>
<dbReference type="InterPro" id="IPR001242">
    <property type="entry name" value="Condensation_dom"/>
</dbReference>
<dbReference type="FunFam" id="2.30.38.10:FF:000002">
    <property type="entry name" value="Enterobactin synthase component F"/>
    <property type="match status" value="1"/>
</dbReference>
<dbReference type="PROSITE" id="PS00012">
    <property type="entry name" value="PHOSPHOPANTETHEINE"/>
    <property type="match status" value="1"/>
</dbReference>
<dbReference type="InterPro" id="IPR025110">
    <property type="entry name" value="AMP-bd_C"/>
</dbReference>
<dbReference type="GO" id="GO:0047527">
    <property type="term" value="F:2,3-dihydroxybenzoate-serine ligase activity"/>
    <property type="evidence" value="ECO:0007669"/>
    <property type="project" value="TreeGrafter"/>
</dbReference>
<protein>
    <submittedName>
        <fullName evidence="7">Non-ribosomal peptide synthetase</fullName>
    </submittedName>
</protein>
<dbReference type="SUPFAM" id="SSF56801">
    <property type="entry name" value="Acetyl-CoA synthetase-like"/>
    <property type="match status" value="2"/>
</dbReference>
<dbReference type="PANTHER" id="PTHR45527:SF1">
    <property type="entry name" value="FATTY ACID SYNTHASE"/>
    <property type="match status" value="1"/>
</dbReference>
<dbReference type="Gene3D" id="1.10.1200.10">
    <property type="entry name" value="ACP-like"/>
    <property type="match status" value="1"/>
</dbReference>
<evidence type="ECO:0000259" key="5">
    <source>
        <dbReference type="PROSITE" id="PS50075"/>
    </source>
</evidence>
<dbReference type="EMBL" id="CP025084">
    <property type="protein sequence ID" value="AUH04577.1"/>
    <property type="molecule type" value="Genomic_DNA"/>
</dbReference>
<evidence type="ECO:0000313" key="6">
    <source>
        <dbReference type="EMBL" id="AUH00257.1"/>
    </source>
</evidence>
<dbReference type="GO" id="GO:0043041">
    <property type="term" value="P:amino acid activation for nonribosomal peptide biosynthetic process"/>
    <property type="evidence" value="ECO:0007669"/>
    <property type="project" value="TreeGrafter"/>
</dbReference>
<dbReference type="Gene3D" id="3.40.50.980">
    <property type="match status" value="4"/>
</dbReference>
<dbReference type="InterPro" id="IPR023213">
    <property type="entry name" value="CAT-like_dom_sf"/>
</dbReference>
<dbReference type="KEGG" id="sera:Ser39006_010855"/>
<evidence type="ECO:0000313" key="7">
    <source>
        <dbReference type="EMBL" id="AUH04577.1"/>
    </source>
</evidence>
<dbReference type="Gene3D" id="3.30.300.30">
    <property type="match status" value="2"/>
</dbReference>
<dbReference type="InterPro" id="IPR009081">
    <property type="entry name" value="PP-bd_ACP"/>
</dbReference>
<dbReference type="Gene3D" id="3.40.50.1820">
    <property type="entry name" value="alpha/beta hydrolase"/>
    <property type="match status" value="1"/>
</dbReference>
<keyword evidence="2" id="KW-0596">Phosphopantetheine</keyword>
<proteinExistence type="predicted"/>
<dbReference type="Pfam" id="PF00668">
    <property type="entry name" value="Condensation"/>
    <property type="match status" value="3"/>
</dbReference>
<feature type="domain" description="Carrier" evidence="5">
    <location>
        <begin position="998"/>
        <end position="1072"/>
    </location>
</feature>
<evidence type="ECO:0000313" key="9">
    <source>
        <dbReference type="Proteomes" id="UP000233778"/>
    </source>
</evidence>
<accession>A0A2I5TJ18</accession>
<reference evidence="6 9" key="3">
    <citation type="submission" date="2017-11" db="EMBL/GenBank/DDBJ databases">
        <title>Complete genome sequence of Serratia sp. ATCC 39006 LacA.</title>
        <authorList>
            <person name="Hampton H.G."/>
            <person name="Jackson S.A."/>
            <person name="Jauregui R."/>
            <person name="Poulter G.T.M."/>
            <person name="Salmond G.P.C."/>
            <person name="Fineran P.C."/>
        </authorList>
    </citation>
    <scope>NUCLEOTIDE SEQUENCE [LARGE SCALE GENOMIC DNA]</scope>
    <source>
        <strain evidence="6 9">ATCC 39006</strain>
    </source>
</reference>
<dbReference type="InterPro" id="IPR036736">
    <property type="entry name" value="ACP-like_sf"/>
</dbReference>
<dbReference type="CDD" id="cd05930">
    <property type="entry name" value="A_NRPS"/>
    <property type="match status" value="1"/>
</dbReference>
<evidence type="ECO:0000256" key="2">
    <source>
        <dbReference type="ARBA" id="ARBA00022450"/>
    </source>
</evidence>
<dbReference type="Proteomes" id="UP000233778">
    <property type="component" value="Chromosome"/>
</dbReference>
<dbReference type="InterPro" id="IPR045851">
    <property type="entry name" value="AMP-bd_C_sf"/>
</dbReference>
<dbReference type="InterPro" id="IPR001031">
    <property type="entry name" value="Thioesterase"/>
</dbReference>
<reference evidence="7" key="4">
    <citation type="submission" date="2017-11" db="EMBL/GenBank/DDBJ databases">
        <title>Complete genome sequence of Serratia sp. ATCC 39006.</title>
        <authorList>
            <person name="Hampton H.G."/>
            <person name="Jackson S.A."/>
            <person name="Jauregui R."/>
            <person name="Poulter G.T.M."/>
            <person name="Salmond G.P.C."/>
            <person name="Fineran P.C."/>
        </authorList>
    </citation>
    <scope>NUCLEOTIDE SEQUENCE</scope>
    <source>
        <strain evidence="7">ATCC 39006</strain>
    </source>
</reference>
<dbReference type="RefSeq" id="WP_021016562.1">
    <property type="nucleotide sequence ID" value="NZ_CP025084.1"/>
</dbReference>
<dbReference type="SUPFAM" id="SSF53474">
    <property type="entry name" value="alpha/beta-Hydrolases"/>
    <property type="match status" value="1"/>
</dbReference>
<organism evidence="7 8">
    <name type="scientific">Serratia sp. (strain ATCC 39006)</name>
    <name type="common">Prodigiosinella confusarubida</name>
    <dbReference type="NCBI Taxonomy" id="104623"/>
    <lineage>
        <taxon>Bacteria</taxon>
        <taxon>Pseudomonadati</taxon>
        <taxon>Pseudomonadota</taxon>
        <taxon>Gammaproteobacteria</taxon>
        <taxon>Enterobacterales</taxon>
        <taxon>Pectobacteriaceae</taxon>
        <taxon>Prodigiosinella</taxon>
    </lineage>
</organism>
<evidence type="ECO:0000256" key="1">
    <source>
        <dbReference type="ARBA" id="ARBA00001957"/>
    </source>
</evidence>
<keyword evidence="3" id="KW-0597">Phosphoprotein</keyword>
<comment type="cofactor">
    <cofactor evidence="1">
        <name>pantetheine 4'-phosphate</name>
        <dbReference type="ChEBI" id="CHEBI:47942"/>
    </cofactor>
</comment>
<dbReference type="Pfam" id="PF00975">
    <property type="entry name" value="Thioesterase"/>
    <property type="match status" value="1"/>
</dbReference>
<feature type="domain" description="Carrier" evidence="5">
    <location>
        <begin position="2526"/>
        <end position="2601"/>
    </location>
</feature>
<keyword evidence="4" id="KW-0677">Repeat</keyword>
<dbReference type="NCBIfam" id="TIGR01720">
    <property type="entry name" value="NRPS-para261"/>
    <property type="match status" value="1"/>
</dbReference>
<dbReference type="OrthoDB" id="9757559at2"/>
<dbReference type="EMBL" id="CP025085">
    <property type="protein sequence ID" value="AUH00257.1"/>
    <property type="molecule type" value="Genomic_DNA"/>
</dbReference>
<dbReference type="FunFam" id="3.40.50.980:FF:000001">
    <property type="entry name" value="Non-ribosomal peptide synthetase"/>
    <property type="match status" value="1"/>
</dbReference>
<dbReference type="InterPro" id="IPR000873">
    <property type="entry name" value="AMP-dep_synth/lig_dom"/>
</dbReference>
<dbReference type="InterPro" id="IPR020802">
    <property type="entry name" value="TesA-like"/>
</dbReference>
<dbReference type="InterPro" id="IPR020845">
    <property type="entry name" value="AMP-binding_CS"/>
</dbReference>
<dbReference type="NCBIfam" id="TIGR01733">
    <property type="entry name" value="AA-adenyl-dom"/>
    <property type="match status" value="2"/>
</dbReference>
<dbReference type="KEGG" id="serq:CWC46_10850"/>
<dbReference type="Gene3D" id="2.30.38.10">
    <property type="entry name" value="Luciferase, Domain 3"/>
    <property type="match status" value="2"/>
</dbReference>
<dbReference type="PROSITE" id="PS50075">
    <property type="entry name" value="CARRIER"/>
    <property type="match status" value="2"/>
</dbReference>
<dbReference type="FunFam" id="3.40.50.980:FF:000002">
    <property type="entry name" value="Enterobactin synthetase component F"/>
    <property type="match status" value="1"/>
</dbReference>
<keyword evidence="8" id="KW-1185">Reference proteome</keyword>
<dbReference type="FunFam" id="3.40.50.12780:FF:000012">
    <property type="entry name" value="Non-ribosomal peptide synthetase"/>
    <property type="match status" value="1"/>
</dbReference>
<dbReference type="SUPFAM" id="SSF47336">
    <property type="entry name" value="ACP-like"/>
    <property type="match status" value="2"/>
</dbReference>
<gene>
    <name evidence="6" type="ORF">CWC46_10850</name>
    <name evidence="7" type="ORF">Ser39006_010855</name>
</gene>
<dbReference type="Gene3D" id="3.30.559.30">
    <property type="entry name" value="Nonribosomal peptide synthetase, condensation domain"/>
    <property type="match status" value="3"/>
</dbReference>
<dbReference type="SUPFAM" id="SSF52777">
    <property type="entry name" value="CoA-dependent acyltransferases"/>
    <property type="match status" value="6"/>
</dbReference>
<dbReference type="InterPro" id="IPR010071">
    <property type="entry name" value="AA_adenyl_dom"/>
</dbReference>
<dbReference type="GO" id="GO:0031177">
    <property type="term" value="F:phosphopantetheine binding"/>
    <property type="evidence" value="ECO:0007669"/>
    <property type="project" value="TreeGrafter"/>
</dbReference>
<dbReference type="Gene3D" id="3.30.559.10">
    <property type="entry name" value="Chloramphenicol acetyltransferase-like domain"/>
    <property type="match status" value="3"/>
</dbReference>
<name>A0A2I5TJ18_SERS3</name>
<dbReference type="Pfam" id="PF00501">
    <property type="entry name" value="AMP-binding"/>
    <property type="match status" value="2"/>
</dbReference>
<dbReference type="GO" id="GO:0009239">
    <property type="term" value="P:enterobactin biosynthetic process"/>
    <property type="evidence" value="ECO:0007669"/>
    <property type="project" value="TreeGrafter"/>
</dbReference>
<dbReference type="FunFam" id="2.30.38.10:FF:000001">
    <property type="entry name" value="Non-ribosomal peptide synthetase PvdI"/>
    <property type="match status" value="1"/>
</dbReference>
<dbReference type="InterPro" id="IPR006162">
    <property type="entry name" value="Ppantetheine_attach_site"/>
</dbReference>
<dbReference type="SMART" id="SM00824">
    <property type="entry name" value="PKS_TE"/>
    <property type="match status" value="1"/>
</dbReference>
<sequence length="2858" mass="316119">MSETMLTPDVQAEYLELPLIAAQPGIWIADQIASQRNTFTVAHAVELCGSLDRRCLDAAIRQGLAEADTVHACFYLDDEGTPLQRIPRRWTPQQVIAPEWLDLSQEAEGESAARALMADDLAAELSADGQRPLYRQVVIRVSDYPERWFWYQRFHHLQLDGFAFDALTRRIVDIYNALCRGRQPADTPFVPFVRVVEEYQHWQNTPAYQCAAAFWQQHASDLATPVSLATEVCHPVPEGTRTLHQHLSVDASLFDALKCDTRLQQVQPTDIVMAALYVYLYRMSGESRLSVGFPFMRRMGSEALCATGPVVNVLPLQLTLQPDMTLIDVTLALVREIKAVRRHQRYEAEQLRRDLGLVGSSQGLYGPVINFKIYNTELRLNGVPAVTHTLAMGPIDDLEFELGFHDGTLHLELVANPTRYDRQTLQWHAERIDYLLHQLVQQPQQAIGLLSLINDAERQRVAGWGSGPLLSMPSGVESVLDMFLQQVVKQPDAVALICGDERLSYQELSARVMRLARVLIDQGVGSEDVVAIGIPRSVDSLVAIFGVLASGAAYMPLDLDYPRERLMLMCEDARPVLLLTYRAVAPQLPELSQRLYLDDAVVRAACDAMSPLPVSNAERRETLRSEHLAYMIYTSGSTGRPKGVMSTHGGLLNLLLSHATLLFGPAIEKFSRQHGRRMRAGHSASFSFDSSWEPLFCLMLGSELCIFDEELRRDAWALVQHMKQMPIDLLDITPSFLSQLIDSGLLEPDNHQPAFIMIGGEAATPRLWQLMQQHPEIDIHNYYGPSEYTIDTLGASIGVADQPVIGRPVANTEVWLLDHRLQPVPPGVAGELYIAGAGIARGYLRRPDLTAARFVANPFRCGEVMYRTGDLMRWRSDGQLAFIGRVDHQIKVRGFRVELGEVENALVALPQVSTAVVIAESIGVTHRLIGYCSVPDDALRAMADISGGLLAQLATQLPEYMLPSVLVVMETLPLTVNGKIDRQALPRPQPVALTQGREAKNEQEALLCQSIAALLGLERMGADDDFFALGGDSISAMGLGTLLRRAGWQLRPREIFAQRTPARMVLAMQPVDTGNTLPSVLQQGAIDGLPILHWFAQQQGIDCCFAHGVFLQVPAGLQLTHVEQALAALTTAHPALAAFTRDNRLIVGETPPIEVTARGCVWTVTDDLASSAELAFEAVIEQLDSAAGRMVQAALLQDEHQSCGLVLVIHHLVVDGVSWRVLLPELQQAANAAMAGQTITLAAEEYSLHDWSAYLQADMPRRRAELPFWQSMLQDAVPRLGHRELDREYDRQHTQCEKRLLLGTAQTAALLGVLPRYYRASVEEVLLCTLSMACARRYTVSQLRFTLESHGRIDAGHGVDLARTVGWLTAEYPVQIGWAAVGDDLPWQAIRAVKRVLRAVPDRGIGYGVLRYLDTDNENVLATLEQQYAPEILFNYLGRFAAGEGEWTPQRTPHHFRDAFAVAQDRQMRLGHALEVNIFVDEHPADSRLAINWGWAESLFTEHDIDELHRAMAQAVNTLLAFAQQDPLRAADTLVAADVALPRVTDDDLAQLTRTYGPLADVLPVLPLQLGLLFHAQVSETAGSYNSLTRLSLSGSLPAAHLRRALEAVVRHHPQLAARFDTEQTLTPLQLLPLLRDDTAYWSLDVQSLPALDIQNEAAALLALEKVELARDLFHQPGAMLHALLVQHADEPRYTLFLTAHHLVVDGWSTPVLLRDLFTVLHHGEAALDAHRVSYPDVIRQLVARDRAISRQHWQRVLQGVRPTLLFGEASPTSEVSELELLLEPALEQGLVSCCRQHGLTLNTLMQGIWGVLLSAYSGFDDVIFGSPVSGRFGQIDGLEQHVGLFSNTLPVRVQLDVQQSLLSQLSGLQAQQIQLIEHDDLGLGEIQQLAGSGTLFDTLLVVENYPDHGVPGEGVMGVRCDGIHNRGYTHYPLTLLVLPGERLRLLMEYRANVPQPRRLAQRLLMLLEQLVKRPEVPLGEWVLQTSDEQALLAVVNQTDHFVPAGTLHQAVAEQAYRTPERVALVDGEHQLTYRQMRIQTRLLLDRLINAGVRPGDIVAVALPRSVRLSLALMAILEAGAAWLPLDTGYPDDRLELMVNDAQPRLIITESHLQSRFAPLAMTLLLDRLAAAEVELPPVSSVVAVDPRQAAYVIYTSGSTGRPKGVVVSHQAIVNRLWWMQDCYALTDDDVVLQKTPCSFDVSVWEFFWPLMTGARLVMAPPEAHRDPDALRQLIADYAVTTLHFVPSMLAAWVGALEMRQRQDVGCDSLRRVFCSGEALSRDLAESYQALVAAPLHNLYGPTEAAVDVTYQPASGDALARCYAPGVPIGKPVWNTRLYILDRYLRPVPVGVAGDLYLCGVQLAEGYWRRPDLTASRFIADPFASGERMYRTGDIARWLEDGAVEYLGRSDDQLKIRGQRIELGEIEQQLLAQPGIAQAVVCARELGEHGNRLRGADARQLVAWVIPQEGTSLDADALHQALARQLPAHMLPVSYVQMDNFPLSANGKLDRNALPAPAAPQNSGRLPRSDGERLLATLFADALERETVFADDDFFVLGGHSLLAMRLAADIRRRLNRSLSVGQIMVARSVENIAALLDGTTDADSAENRGMGDILPLRTGRGPTLFCLHPASGFAWQYTGLLRYLSGRYPLVGLQSPRPQGGIADCDSLEEMCERYLVTIRHIQPQGPYFLLGYSLGGTLAHGIAARLTQVGERVAFLGLLDTYPVEGQDWSGPSEEDARHEVMREQAAFMAAAEEEPDPQLRAEKATMLNSIVANYQDAVRLLSQAVTPDYHGEVTLFVATHTLPAGMDIQSTWAPYVSSLALYPQPCEHADILSPASLERLGPLLNRLLAEYSELA</sequence>
<dbReference type="PROSITE" id="PS00455">
    <property type="entry name" value="AMP_BINDING"/>
    <property type="match status" value="2"/>
</dbReference>
<dbReference type="Pfam" id="PF00550">
    <property type="entry name" value="PP-binding"/>
    <property type="match status" value="2"/>
</dbReference>